<dbReference type="Gene3D" id="3.90.220.20">
    <property type="entry name" value="DNA methylase specificity domains"/>
    <property type="match status" value="1"/>
</dbReference>
<feature type="domain" description="Type I restriction modification DNA specificity" evidence="4">
    <location>
        <begin position="6"/>
        <end position="163"/>
    </location>
</feature>
<dbReference type="OrthoDB" id="1691238at2"/>
<evidence type="ECO:0000256" key="3">
    <source>
        <dbReference type="ARBA" id="ARBA00023125"/>
    </source>
</evidence>
<name>A0A1D4KJA4_9STAP</name>
<dbReference type="EMBL" id="FMPG01000003">
    <property type="protein sequence ID" value="SCS74139.1"/>
    <property type="molecule type" value="Genomic_DNA"/>
</dbReference>
<comment type="similarity">
    <text evidence="1">Belongs to the type-I restriction system S methylase family.</text>
</comment>
<dbReference type="InterPro" id="IPR044946">
    <property type="entry name" value="Restrct_endonuc_typeI_TRD_sf"/>
</dbReference>
<protein>
    <submittedName>
        <fullName evidence="5">BcgI-like restriction enzyme subunit beta</fullName>
        <ecNumber evidence="5">3.1.21.-</ecNumber>
    </submittedName>
</protein>
<dbReference type="InterPro" id="IPR000055">
    <property type="entry name" value="Restrct_endonuc_typeI_TRD"/>
</dbReference>
<dbReference type="RefSeq" id="WP_069995268.1">
    <property type="nucleotide sequence ID" value="NZ_FMPG01000003.1"/>
</dbReference>
<evidence type="ECO:0000259" key="4">
    <source>
        <dbReference type="Pfam" id="PF01420"/>
    </source>
</evidence>
<evidence type="ECO:0000313" key="7">
    <source>
        <dbReference type="Proteomes" id="UP000095412"/>
    </source>
</evidence>
<dbReference type="GO" id="GO:0009307">
    <property type="term" value="P:DNA restriction-modification system"/>
    <property type="evidence" value="ECO:0007669"/>
    <property type="project" value="UniProtKB-KW"/>
</dbReference>
<gene>
    <name evidence="5" type="primary">bcgIB</name>
    <name evidence="5" type="ORF">SAMEA2297795_01028</name>
    <name evidence="6" type="ORF">SAMEA2297796_01075</name>
</gene>
<sequence length="373" mass="43831">MSETIEWGDFRIDDLFTVKGTKPLDRNAIKFLDEGINFVGRTSENNGIQGKIKEQVFKPNESNTITATVIGNYKYVKFQKEPYYCSQNINKLTPKDIIKKWNAHIANYFVSQIQKFVSLYDNQQSGYKLEELKNYKLQIPIKDNEIDYQFIEKIMIELEKSKLLDLKGYLESKDLTELNLTYEEQNAITKFDEIKWSEFQLNDLFMKVNTKKVPFKAKELPTVKSEDYNLPCLTSSFINQGLNYFVKSENVTILNNVISLPSNSDVYRAYFQSMDFTILSDAYAIEWKFDGQNMNENQYLFAVQCINKVTDLPTYSYKNKLGGWNIVKYKYILLPVIGDNKIDYDFMNNYVTALKKIIMKNIVEWYENKLSFY</sequence>
<evidence type="ECO:0000256" key="2">
    <source>
        <dbReference type="ARBA" id="ARBA00022747"/>
    </source>
</evidence>
<proteinExistence type="inferred from homology"/>
<accession>A0A1D4KJA4</accession>
<evidence type="ECO:0000313" key="5">
    <source>
        <dbReference type="EMBL" id="SCS74139.1"/>
    </source>
</evidence>
<evidence type="ECO:0000256" key="1">
    <source>
        <dbReference type="ARBA" id="ARBA00010923"/>
    </source>
</evidence>
<dbReference type="Proteomes" id="UP000095412">
    <property type="component" value="Unassembled WGS sequence"/>
</dbReference>
<dbReference type="AlphaFoldDB" id="A0A1D4KJA4"/>
<organism evidence="5 8">
    <name type="scientific">Staphylococcus caeli</name>
    <dbReference type="NCBI Taxonomy" id="2201815"/>
    <lineage>
        <taxon>Bacteria</taxon>
        <taxon>Bacillati</taxon>
        <taxon>Bacillota</taxon>
        <taxon>Bacilli</taxon>
        <taxon>Bacillales</taxon>
        <taxon>Staphylococcaceae</taxon>
        <taxon>Staphylococcus</taxon>
    </lineage>
</organism>
<dbReference type="GO" id="GO:0003677">
    <property type="term" value="F:DNA binding"/>
    <property type="evidence" value="ECO:0007669"/>
    <property type="project" value="UniProtKB-KW"/>
</dbReference>
<evidence type="ECO:0000313" key="6">
    <source>
        <dbReference type="EMBL" id="SCS74767.1"/>
    </source>
</evidence>
<dbReference type="EC" id="3.1.21.-" evidence="5"/>
<keyword evidence="3" id="KW-0238">DNA-binding</keyword>
<dbReference type="EMBL" id="FMPI01000005">
    <property type="protein sequence ID" value="SCS74767.1"/>
    <property type="molecule type" value="Genomic_DNA"/>
</dbReference>
<reference evidence="6 7" key="2">
    <citation type="submission" date="2016-09" db="EMBL/GenBank/DDBJ databases">
        <authorList>
            <consortium name="Pathogen Informatics"/>
            <person name="Sun Q."/>
            <person name="Inoue M."/>
        </authorList>
    </citation>
    <scope>NUCLEOTIDE SEQUENCE [LARGE SCALE GENOMIC DNA]</scope>
    <source>
        <strain evidence="6 7">82C</strain>
    </source>
</reference>
<dbReference type="SUPFAM" id="SSF116734">
    <property type="entry name" value="DNA methylase specificity domain"/>
    <property type="match status" value="1"/>
</dbReference>
<dbReference type="Pfam" id="PF01420">
    <property type="entry name" value="Methylase_S"/>
    <property type="match status" value="1"/>
</dbReference>
<dbReference type="Proteomes" id="UP000095768">
    <property type="component" value="Unassembled WGS sequence"/>
</dbReference>
<keyword evidence="5" id="KW-0378">Hydrolase</keyword>
<evidence type="ECO:0000313" key="8">
    <source>
        <dbReference type="Proteomes" id="UP000095768"/>
    </source>
</evidence>
<keyword evidence="2" id="KW-0680">Restriction system</keyword>
<reference evidence="5 8" key="1">
    <citation type="submission" date="2016-09" db="EMBL/GenBank/DDBJ databases">
        <authorList>
            <consortium name="Pathogen Informatics"/>
        </authorList>
    </citation>
    <scope>NUCLEOTIDE SEQUENCE [LARGE SCALE GENOMIC DNA]</scope>
    <source>
        <strain evidence="5 8">82B</strain>
    </source>
</reference>
<dbReference type="GO" id="GO:0016787">
    <property type="term" value="F:hydrolase activity"/>
    <property type="evidence" value="ECO:0007669"/>
    <property type="project" value="UniProtKB-KW"/>
</dbReference>
<keyword evidence="7" id="KW-1185">Reference proteome</keyword>